<protein>
    <recommendedName>
        <fullName evidence="2">DUF1648 domain-containing protein</fullName>
    </recommendedName>
</protein>
<keyword evidence="1" id="KW-1133">Transmembrane helix</keyword>
<organism evidence="3 4">
    <name type="scientific">Prevotella scopos JCM 17725</name>
    <dbReference type="NCBI Taxonomy" id="1236518"/>
    <lineage>
        <taxon>Bacteria</taxon>
        <taxon>Pseudomonadati</taxon>
        <taxon>Bacteroidota</taxon>
        <taxon>Bacteroidia</taxon>
        <taxon>Bacteroidales</taxon>
        <taxon>Prevotellaceae</taxon>
        <taxon>Prevotella</taxon>
    </lineage>
</organism>
<accession>A0AAX2F5E0</accession>
<reference evidence="3 4" key="1">
    <citation type="submission" date="2016-11" db="EMBL/GenBank/DDBJ databases">
        <authorList>
            <person name="Varghese N."/>
            <person name="Submissions S."/>
        </authorList>
    </citation>
    <scope>NUCLEOTIDE SEQUENCE [LARGE SCALE GENOMIC DNA]</scope>
    <source>
        <strain evidence="3 4">DSM 22613</strain>
    </source>
</reference>
<name>A0AAX2F5E0_9BACT</name>
<dbReference type="Pfam" id="PF07853">
    <property type="entry name" value="DUF1648"/>
    <property type="match status" value="1"/>
</dbReference>
<keyword evidence="4" id="KW-1185">Reference proteome</keyword>
<evidence type="ECO:0000256" key="1">
    <source>
        <dbReference type="SAM" id="Phobius"/>
    </source>
</evidence>
<dbReference type="PANTHER" id="PTHR37810">
    <property type="entry name" value="IMMUNITY PROTEIN SDPI"/>
    <property type="match status" value="1"/>
</dbReference>
<gene>
    <name evidence="3" type="ORF">SAMN05444364_12319</name>
</gene>
<sequence>MNTRLLSIAIIVATIIISLLCVVNGPEQIILHWNFSGEADSYGSKSLILILPVISTIIFLLLASKGKHLPDTSLLNENSQRSKHPQAVGAATPILLSVILYITACSACLLPMYSWVSFVLIILAIILFIYNSRRRIKR</sequence>
<feature type="transmembrane region" description="Helical" evidence="1">
    <location>
        <begin position="46"/>
        <end position="64"/>
    </location>
</feature>
<evidence type="ECO:0000313" key="4">
    <source>
        <dbReference type="Proteomes" id="UP000184105"/>
    </source>
</evidence>
<feature type="transmembrane region" description="Helical" evidence="1">
    <location>
        <begin position="5"/>
        <end position="26"/>
    </location>
</feature>
<proteinExistence type="predicted"/>
<dbReference type="GO" id="GO:0009636">
    <property type="term" value="P:response to toxic substance"/>
    <property type="evidence" value="ECO:0007669"/>
    <property type="project" value="TreeGrafter"/>
</dbReference>
<feature type="transmembrane region" description="Helical" evidence="1">
    <location>
        <begin position="85"/>
        <end position="104"/>
    </location>
</feature>
<evidence type="ECO:0000259" key="2">
    <source>
        <dbReference type="Pfam" id="PF07853"/>
    </source>
</evidence>
<feature type="domain" description="DUF1648" evidence="2">
    <location>
        <begin position="10"/>
        <end position="55"/>
    </location>
</feature>
<keyword evidence="1" id="KW-0472">Membrane</keyword>
<feature type="transmembrane region" description="Helical" evidence="1">
    <location>
        <begin position="110"/>
        <end position="130"/>
    </location>
</feature>
<dbReference type="PANTHER" id="PTHR37810:SF5">
    <property type="entry name" value="IMMUNITY PROTEIN SDPI"/>
    <property type="match status" value="1"/>
</dbReference>
<dbReference type="RefSeq" id="WP_072904681.1">
    <property type="nucleotide sequence ID" value="NZ_BAKP01000018.1"/>
</dbReference>
<evidence type="ECO:0000313" key="3">
    <source>
        <dbReference type="EMBL" id="SHF98002.1"/>
    </source>
</evidence>
<comment type="caution">
    <text evidence="3">The sequence shown here is derived from an EMBL/GenBank/DDBJ whole genome shotgun (WGS) entry which is preliminary data.</text>
</comment>
<dbReference type="AlphaFoldDB" id="A0AAX2F5E0"/>
<dbReference type="EMBL" id="FQWA01000023">
    <property type="protein sequence ID" value="SHF98002.1"/>
    <property type="molecule type" value="Genomic_DNA"/>
</dbReference>
<keyword evidence="1" id="KW-0812">Transmembrane</keyword>
<dbReference type="Proteomes" id="UP000184105">
    <property type="component" value="Unassembled WGS sequence"/>
</dbReference>
<dbReference type="InterPro" id="IPR012867">
    <property type="entry name" value="DUF1648"/>
</dbReference>